<feature type="transmembrane region" description="Helical" evidence="1">
    <location>
        <begin position="92"/>
        <end position="114"/>
    </location>
</feature>
<name>A0A0K1EP14_CHOCO</name>
<evidence type="ECO:0000313" key="2">
    <source>
        <dbReference type="EMBL" id="AKT42581.1"/>
    </source>
</evidence>
<keyword evidence="1" id="KW-0472">Membrane</keyword>
<reference evidence="2 3" key="1">
    <citation type="submission" date="2015-07" db="EMBL/GenBank/DDBJ databases">
        <title>Genome analysis of myxobacterium Chondromyces crocatus Cm c5 reveals a high potential for natural compound synthesis and the genetic basis for the loss of fruiting body formation.</title>
        <authorList>
            <person name="Zaburannyi N."/>
            <person name="Bunk B."/>
            <person name="Maier J."/>
            <person name="Overmann J."/>
            <person name="Mueller R."/>
        </authorList>
    </citation>
    <scope>NUCLEOTIDE SEQUENCE [LARGE SCALE GENOMIC DNA]</scope>
    <source>
        <strain evidence="2 3">Cm c5</strain>
    </source>
</reference>
<evidence type="ECO:0000256" key="1">
    <source>
        <dbReference type="SAM" id="Phobius"/>
    </source>
</evidence>
<feature type="transmembrane region" description="Helical" evidence="1">
    <location>
        <begin position="43"/>
        <end position="67"/>
    </location>
</feature>
<sequence length="119" mass="12788">MIQAFVEGGWAMWPLLVFGMVTIGAAGRFAHRPQLAQLRFIGAMSLLTFVTTFHATWLAISAVLSYLSKLEDVASDQLVKILFTGLMESTRAGGLGGLLLIVTLLLVAIGTLRLTPKQG</sequence>
<feature type="transmembrane region" description="Helical" evidence="1">
    <location>
        <begin position="12"/>
        <end position="31"/>
    </location>
</feature>
<organism evidence="2 3">
    <name type="scientific">Chondromyces crocatus</name>
    <dbReference type="NCBI Taxonomy" id="52"/>
    <lineage>
        <taxon>Bacteria</taxon>
        <taxon>Pseudomonadati</taxon>
        <taxon>Myxococcota</taxon>
        <taxon>Polyangia</taxon>
        <taxon>Polyangiales</taxon>
        <taxon>Polyangiaceae</taxon>
        <taxon>Chondromyces</taxon>
    </lineage>
</organism>
<evidence type="ECO:0000313" key="3">
    <source>
        <dbReference type="Proteomes" id="UP000067626"/>
    </source>
</evidence>
<keyword evidence="1" id="KW-1133">Transmembrane helix</keyword>
<dbReference type="RefSeq" id="WP_050434185.1">
    <property type="nucleotide sequence ID" value="NZ_CP012159.1"/>
</dbReference>
<gene>
    <name evidence="2" type="ORF">CMC5_068080</name>
</gene>
<proteinExistence type="predicted"/>
<dbReference type="KEGG" id="ccro:CMC5_068080"/>
<dbReference type="EMBL" id="CP012159">
    <property type="protein sequence ID" value="AKT42581.1"/>
    <property type="molecule type" value="Genomic_DNA"/>
</dbReference>
<protein>
    <submittedName>
        <fullName evidence="2">Uncharacterized protein</fullName>
    </submittedName>
</protein>
<dbReference type="Proteomes" id="UP000067626">
    <property type="component" value="Chromosome"/>
</dbReference>
<dbReference type="OrthoDB" id="5517059at2"/>
<keyword evidence="1" id="KW-0812">Transmembrane</keyword>
<dbReference type="STRING" id="52.CMC5_068080"/>
<accession>A0A0K1EP14</accession>
<dbReference type="AlphaFoldDB" id="A0A0K1EP14"/>
<keyword evidence="3" id="KW-1185">Reference proteome</keyword>